<keyword evidence="6" id="KW-0539">Nucleus</keyword>
<dbReference type="Pfam" id="PF21292">
    <property type="entry name" value="EME1-MUS81_C"/>
    <property type="match status" value="1"/>
</dbReference>
<evidence type="ECO:0000256" key="3">
    <source>
        <dbReference type="ARBA" id="ARBA00022763"/>
    </source>
</evidence>
<dbReference type="GO" id="GO:0000712">
    <property type="term" value="P:resolution of meiotic recombination intermediates"/>
    <property type="evidence" value="ECO:0007669"/>
    <property type="project" value="TreeGrafter"/>
</dbReference>
<dbReference type="GO" id="GO:0006302">
    <property type="term" value="P:double-strand break repair"/>
    <property type="evidence" value="ECO:0007669"/>
    <property type="project" value="TreeGrafter"/>
</dbReference>
<dbReference type="Proteomes" id="UP000283210">
    <property type="component" value="Chromosome 19"/>
</dbReference>
<feature type="compositionally biased region" description="Basic and acidic residues" evidence="7">
    <location>
        <begin position="162"/>
        <end position="190"/>
    </location>
</feature>
<sequence length="535" mass="59603">MEFLKHNFEKPPLTLSNRETCSRVQLTEEEEAQLTRRVGMSICSSSDLDEELPVFDFLQPSQRCIQKRIPEESEKAARTKKGVADVMMISSDSDDDYAPLAQRLKSNSDPSAVSNGKIPDCSLSVSQPSQNGVLVAEHPSGVRLEEPQSLETSPARRKPTKRTTEEIQTSREEALRRRQDKEEREKQKAEKRAVAEAAKALRPEECIKHMVVAVDPALLQLEGGGALLASLQALGCSCAIEKQPLPRSVSWTRRAPPCQSSSGACVPESQVVMQMTVEDFITLIHNFIQEQKAGCSDSAPSLTTWVQQQQRQQPSKSLSLAVIELEKYFRSQKSVNQKKFKEAVRGEAGGRGAKEKRKKGGADALPEVSRVQVEEAVVHLQLHSGVSVHFLPSWKEFADYIAMTTKAVAEAPFKREREKTGFSFYLESEWAGGHRVDRGGRGLLQVWKRQIQQFNRVSPDMAAAILAAYPSPQLLLQAYARCHTESERMSLLSDLLIRRGEGVTSTTRRVGPELSKRVFLVMHSPDPEQTLDSSL</sequence>
<dbReference type="GO" id="GO:0048476">
    <property type="term" value="C:Holliday junction resolvase complex"/>
    <property type="evidence" value="ECO:0007669"/>
    <property type="project" value="InterPro"/>
</dbReference>
<evidence type="ECO:0000313" key="10">
    <source>
        <dbReference type="Proteomes" id="UP000283210"/>
    </source>
</evidence>
<dbReference type="Pfam" id="PF02732">
    <property type="entry name" value="ERCC4"/>
    <property type="match status" value="1"/>
</dbReference>
<dbReference type="GO" id="GO:0005634">
    <property type="term" value="C:nucleus"/>
    <property type="evidence" value="ECO:0007669"/>
    <property type="project" value="UniProtKB-SubCell"/>
</dbReference>
<dbReference type="InterPro" id="IPR042530">
    <property type="entry name" value="EME1/EME2_C"/>
</dbReference>
<dbReference type="Gene3D" id="4.10.800.30">
    <property type="entry name" value="ERCC4, Mus81-Eme1 complex, nuclease domain, subdomain 2"/>
    <property type="match status" value="1"/>
</dbReference>
<dbReference type="Gene3D" id="1.10.150.670">
    <property type="entry name" value="Crossover junction endonuclease EME1, DNA-binding domain"/>
    <property type="match status" value="1"/>
</dbReference>
<dbReference type="InterPro" id="IPR006166">
    <property type="entry name" value="ERCC4_domain"/>
</dbReference>
<dbReference type="PANTHER" id="PTHR21077:SF7">
    <property type="entry name" value="CROSSOVER JUNCTION ENDONUCLEASE EME1"/>
    <property type="match status" value="1"/>
</dbReference>
<feature type="domain" description="ERCC4" evidence="8">
    <location>
        <begin position="211"/>
        <end position="480"/>
    </location>
</feature>
<comment type="subcellular location">
    <subcellularLocation>
        <location evidence="1">Nucleus</location>
    </subcellularLocation>
</comment>
<organism evidence="9 10">
    <name type="scientific">Oryzias javanicus</name>
    <name type="common">Javanese ricefish</name>
    <name type="synonym">Aplocheilus javanicus</name>
    <dbReference type="NCBI Taxonomy" id="123683"/>
    <lineage>
        <taxon>Eukaryota</taxon>
        <taxon>Metazoa</taxon>
        <taxon>Chordata</taxon>
        <taxon>Craniata</taxon>
        <taxon>Vertebrata</taxon>
        <taxon>Euteleostomi</taxon>
        <taxon>Actinopterygii</taxon>
        <taxon>Neopterygii</taxon>
        <taxon>Teleostei</taxon>
        <taxon>Neoteleostei</taxon>
        <taxon>Acanthomorphata</taxon>
        <taxon>Ovalentaria</taxon>
        <taxon>Atherinomorphae</taxon>
        <taxon>Beloniformes</taxon>
        <taxon>Adrianichthyidae</taxon>
        <taxon>Oryziinae</taxon>
        <taxon>Oryzias</taxon>
    </lineage>
</organism>
<evidence type="ECO:0000256" key="1">
    <source>
        <dbReference type="ARBA" id="ARBA00004123"/>
    </source>
</evidence>
<dbReference type="PANTHER" id="PTHR21077">
    <property type="entry name" value="EME1 PROTEIN"/>
    <property type="match status" value="1"/>
</dbReference>
<keyword evidence="3" id="KW-0227">DNA damage</keyword>
<dbReference type="InterPro" id="IPR043087">
    <property type="entry name" value="Eme1_nucdom_sub2"/>
</dbReference>
<feature type="region of interest" description="Disordered" evidence="7">
    <location>
        <begin position="343"/>
        <end position="364"/>
    </location>
</feature>
<evidence type="ECO:0000256" key="2">
    <source>
        <dbReference type="ARBA" id="ARBA00005313"/>
    </source>
</evidence>
<evidence type="ECO:0000256" key="6">
    <source>
        <dbReference type="ARBA" id="ARBA00023242"/>
    </source>
</evidence>
<evidence type="ECO:0000313" key="9">
    <source>
        <dbReference type="EMBL" id="RVE60035.1"/>
    </source>
</evidence>
<dbReference type="AlphaFoldDB" id="A0A437CB81"/>
<dbReference type="Gene3D" id="3.40.1620.30">
    <property type="entry name" value="ERCC4, Mus81-Eme1 complex, nuclease domain, subdomain 1"/>
    <property type="match status" value="1"/>
</dbReference>
<feature type="compositionally biased region" description="Polar residues" evidence="7">
    <location>
        <begin position="123"/>
        <end position="132"/>
    </location>
</feature>
<dbReference type="InterPro" id="IPR043086">
    <property type="entry name" value="EME1_nucdom_sub1"/>
</dbReference>
<reference evidence="9 10" key="2">
    <citation type="submission" date="2019-01" db="EMBL/GenBank/DDBJ databases">
        <title>A chromosome length genome reference of the Java medaka (oryzias javanicus).</title>
        <authorList>
            <person name="Herpin A."/>
            <person name="Takehana Y."/>
            <person name="Naruse K."/>
            <person name="Ansai S."/>
            <person name="Kawaguchi M."/>
        </authorList>
    </citation>
    <scope>NUCLEOTIDE SEQUENCE [LARGE SCALE GENOMIC DNA]</scope>
    <source>
        <strain evidence="9">RS831</strain>
        <tissue evidence="9">Whole body</tissue>
    </source>
</reference>
<name>A0A437CB81_ORYJA</name>
<dbReference type="FunFam" id="1.10.150.670:FF:000002">
    <property type="entry name" value="Crossover junction endonuclease EME1"/>
    <property type="match status" value="1"/>
</dbReference>
<dbReference type="SMART" id="SM00891">
    <property type="entry name" value="ERCC4"/>
    <property type="match status" value="1"/>
</dbReference>
<dbReference type="GO" id="GO:0003677">
    <property type="term" value="F:DNA binding"/>
    <property type="evidence" value="ECO:0007669"/>
    <property type="project" value="InterPro"/>
</dbReference>
<keyword evidence="4" id="KW-0233">DNA recombination</keyword>
<dbReference type="FunFam" id="3.40.1620.30:FF:000001">
    <property type="entry name" value="Essential meiotic structure-specific endonuclease 1"/>
    <property type="match status" value="1"/>
</dbReference>
<dbReference type="OrthoDB" id="343092at2759"/>
<feature type="region of interest" description="Disordered" evidence="7">
    <location>
        <begin position="105"/>
        <end position="190"/>
    </location>
</feature>
<keyword evidence="5" id="KW-0234">DNA repair</keyword>
<reference evidence="9 10" key="1">
    <citation type="submission" date="2018-11" db="EMBL/GenBank/DDBJ databases">
        <authorList>
            <person name="Lopez-Roques C."/>
            <person name="Donnadieu C."/>
            <person name="Bouchez O."/>
            <person name="Klopp C."/>
            <person name="Cabau C."/>
            <person name="Zahm M."/>
        </authorList>
    </citation>
    <scope>NUCLEOTIDE SEQUENCE [LARGE SCALE GENOMIC DNA]</scope>
    <source>
        <strain evidence="9">RS831</strain>
        <tissue evidence="9">Whole body</tissue>
    </source>
</reference>
<dbReference type="GO" id="GO:0008821">
    <property type="term" value="F:crossover junction DNA endonuclease activity"/>
    <property type="evidence" value="ECO:0007669"/>
    <property type="project" value="TreeGrafter"/>
</dbReference>
<dbReference type="EMBL" id="CM012455">
    <property type="protein sequence ID" value="RVE60035.1"/>
    <property type="molecule type" value="Genomic_DNA"/>
</dbReference>
<dbReference type="InterPro" id="IPR033310">
    <property type="entry name" value="Mms4/EME1/EME2"/>
</dbReference>
<accession>A0A437CB81</accession>
<evidence type="ECO:0000256" key="4">
    <source>
        <dbReference type="ARBA" id="ARBA00023172"/>
    </source>
</evidence>
<dbReference type="GO" id="GO:0031573">
    <property type="term" value="P:mitotic intra-S DNA damage checkpoint signaling"/>
    <property type="evidence" value="ECO:0007669"/>
    <property type="project" value="TreeGrafter"/>
</dbReference>
<gene>
    <name evidence="9" type="ORF">OJAV_G00194770</name>
</gene>
<evidence type="ECO:0000256" key="5">
    <source>
        <dbReference type="ARBA" id="ARBA00023204"/>
    </source>
</evidence>
<dbReference type="GO" id="GO:0031297">
    <property type="term" value="P:replication fork processing"/>
    <property type="evidence" value="ECO:0007669"/>
    <property type="project" value="TreeGrafter"/>
</dbReference>
<evidence type="ECO:0000259" key="8">
    <source>
        <dbReference type="SMART" id="SM00891"/>
    </source>
</evidence>
<protein>
    <recommendedName>
        <fullName evidence="8">ERCC4 domain-containing protein</fullName>
    </recommendedName>
</protein>
<feature type="compositionally biased region" description="Polar residues" evidence="7">
    <location>
        <begin position="105"/>
        <end position="114"/>
    </location>
</feature>
<comment type="similarity">
    <text evidence="2">Belongs to the EME1/MMS4 family.</text>
</comment>
<proteinExistence type="inferred from homology"/>
<evidence type="ECO:0000256" key="7">
    <source>
        <dbReference type="SAM" id="MobiDB-lite"/>
    </source>
</evidence>
<keyword evidence="10" id="KW-1185">Reference proteome</keyword>